<dbReference type="GO" id="GO:0030170">
    <property type="term" value="F:pyridoxal phosphate binding"/>
    <property type="evidence" value="ECO:0007669"/>
    <property type="project" value="InterPro"/>
</dbReference>
<comment type="cofactor">
    <cofactor evidence="1">
        <name>pyridoxal 5'-phosphate</name>
        <dbReference type="ChEBI" id="CHEBI:597326"/>
    </cofactor>
</comment>
<reference evidence="5" key="1">
    <citation type="submission" date="2014-04" db="EMBL/GenBank/DDBJ databases">
        <title>Whole-Genome optical mapping and complete genome sequence of Sphingobacterium deserti sp. nov., a new spaces isolated from desert in the west of China.</title>
        <authorList>
            <person name="Teng C."/>
            <person name="Zhou Z."/>
            <person name="Li X."/>
            <person name="Chen M."/>
            <person name="Lin M."/>
            <person name="Wang L."/>
            <person name="Su S."/>
            <person name="Zhang C."/>
            <person name="Zhang W."/>
        </authorList>
    </citation>
    <scope>NUCLEOTIDE SEQUENCE [LARGE SCALE GENOMIC DNA]</scope>
    <source>
        <strain evidence="5">ACCC05744</strain>
    </source>
</reference>
<keyword evidence="2 4" id="KW-0808">Transferase</keyword>
<dbReference type="EMBL" id="JJMU01000053">
    <property type="protein sequence ID" value="KGE13405.1"/>
    <property type="molecule type" value="Genomic_DNA"/>
</dbReference>
<keyword evidence="5" id="KW-1185">Reference proteome</keyword>
<name>A0A0B8T739_9SPHI</name>
<dbReference type="InterPro" id="IPR015422">
    <property type="entry name" value="PyrdxlP-dep_Trfase_small"/>
</dbReference>
<feature type="domain" description="Aminotransferase class I/classII large" evidence="3">
    <location>
        <begin position="70"/>
        <end position="410"/>
    </location>
</feature>
<reference evidence="4 5" key="2">
    <citation type="journal article" date="2015" name="PLoS ONE">
        <title>Whole-Genome Optical Mapping and Finished Genome Sequence of Sphingobacterium deserti sp. nov., a New Species Isolated from the Western Desert of China.</title>
        <authorList>
            <person name="Teng C."/>
            <person name="Zhou Z."/>
            <person name="Molnar I."/>
            <person name="Li X."/>
            <person name="Tang R."/>
            <person name="Chen M."/>
            <person name="Wang L."/>
            <person name="Su S."/>
            <person name="Zhang W."/>
            <person name="Lin M."/>
        </authorList>
    </citation>
    <scope>NUCLEOTIDE SEQUENCE [LARGE SCALE GENOMIC DNA]</scope>
    <source>
        <strain evidence="5">ACCC05744</strain>
    </source>
</reference>
<protein>
    <submittedName>
        <fullName evidence="4">Glycine C-acetyltransferase</fullName>
    </submittedName>
</protein>
<evidence type="ECO:0000256" key="2">
    <source>
        <dbReference type="ARBA" id="ARBA00022679"/>
    </source>
</evidence>
<dbReference type="InterPro" id="IPR015421">
    <property type="entry name" value="PyrdxlP-dep_Trfase_major"/>
</dbReference>
<dbReference type="AlphaFoldDB" id="A0A0B8T739"/>
<dbReference type="RefSeq" id="WP_117624895.1">
    <property type="nucleotide sequence ID" value="NZ_JJMU01000053.1"/>
</dbReference>
<dbReference type="Proteomes" id="UP000031802">
    <property type="component" value="Unassembled WGS sequence"/>
</dbReference>
<evidence type="ECO:0000259" key="3">
    <source>
        <dbReference type="Pfam" id="PF00155"/>
    </source>
</evidence>
<dbReference type="InterPro" id="IPR015424">
    <property type="entry name" value="PyrdxlP-dep_Trfase"/>
</dbReference>
<dbReference type="PANTHER" id="PTHR13693">
    <property type="entry name" value="CLASS II AMINOTRANSFERASE/8-AMINO-7-OXONONANOATE SYNTHASE"/>
    <property type="match status" value="1"/>
</dbReference>
<dbReference type="GO" id="GO:0016740">
    <property type="term" value="F:transferase activity"/>
    <property type="evidence" value="ECO:0007669"/>
    <property type="project" value="UniProtKB-KW"/>
</dbReference>
<dbReference type="PATRIC" id="fig|1229276.3.peg.3035"/>
<dbReference type="InterPro" id="IPR004839">
    <property type="entry name" value="Aminotransferase_I/II_large"/>
</dbReference>
<dbReference type="OrthoDB" id="9807157at2"/>
<sequence length="425" mass="47147">MIDKNTYPKLTFKDFENIPNVAIHERATAFDDFLNYLDDNGRLNYRLVNQTGCANELTIHGNNSVSDGNYVNFVSNDYLGFTQHPRVKQAAIDAVSMYGTGAGASPAIGGHYSYHQLLENKIAQFFGKTDAILYTTGYTANSATIQALLKKEDIAILDMAVHASIYEGCLTTNVKTFLHNNMEHLEQILKHCQDQYRTKLVIIDGVYSQDGDIAKIKDILQLVKRYGAYLLIDDAHGVGVHGDTGRGILEKEGLLKDDDIIITGVFSKTFGSLGGYVVAEPKLIRLLKFQSRQHLFSVSMPPSQAMAAVQAMALLDEEPQWQAQLWKNIAYYKQGLKSMGFNIGNTESGVIPVKIGDPTLTAKATRILFDKGIYTNCIMYPAVAKKDARIRMSMMATHSIEQLDQALNAFDLMNAKLQIANKPSL</sequence>
<gene>
    <name evidence="4" type="ORF">DI53_2936</name>
</gene>
<dbReference type="Pfam" id="PF00155">
    <property type="entry name" value="Aminotran_1_2"/>
    <property type="match status" value="1"/>
</dbReference>
<dbReference type="SUPFAM" id="SSF53383">
    <property type="entry name" value="PLP-dependent transferases"/>
    <property type="match status" value="1"/>
</dbReference>
<organism evidence="4 5">
    <name type="scientific">Sphingobacterium deserti</name>
    <dbReference type="NCBI Taxonomy" id="1229276"/>
    <lineage>
        <taxon>Bacteria</taxon>
        <taxon>Pseudomonadati</taxon>
        <taxon>Bacteroidota</taxon>
        <taxon>Sphingobacteriia</taxon>
        <taxon>Sphingobacteriales</taxon>
        <taxon>Sphingobacteriaceae</taxon>
        <taxon>Sphingobacterium</taxon>
    </lineage>
</organism>
<evidence type="ECO:0000313" key="5">
    <source>
        <dbReference type="Proteomes" id="UP000031802"/>
    </source>
</evidence>
<dbReference type="Gene3D" id="3.90.1150.10">
    <property type="entry name" value="Aspartate Aminotransferase, domain 1"/>
    <property type="match status" value="1"/>
</dbReference>
<dbReference type="STRING" id="1229276.DI53_2936"/>
<dbReference type="PANTHER" id="PTHR13693:SF3">
    <property type="entry name" value="LD36009P"/>
    <property type="match status" value="1"/>
</dbReference>
<comment type="caution">
    <text evidence="4">The sequence shown here is derived from an EMBL/GenBank/DDBJ whole genome shotgun (WGS) entry which is preliminary data.</text>
</comment>
<accession>A0A0B8T739</accession>
<dbReference type="InterPro" id="IPR050087">
    <property type="entry name" value="AON_synthase_class-II"/>
</dbReference>
<dbReference type="eggNOG" id="COG0156">
    <property type="taxonomic scope" value="Bacteria"/>
</dbReference>
<evidence type="ECO:0000256" key="1">
    <source>
        <dbReference type="ARBA" id="ARBA00001933"/>
    </source>
</evidence>
<proteinExistence type="predicted"/>
<evidence type="ECO:0000313" key="4">
    <source>
        <dbReference type="EMBL" id="KGE13405.1"/>
    </source>
</evidence>
<dbReference type="Gene3D" id="3.40.640.10">
    <property type="entry name" value="Type I PLP-dependent aspartate aminotransferase-like (Major domain)"/>
    <property type="match status" value="1"/>
</dbReference>